<evidence type="ECO:0000313" key="2">
    <source>
        <dbReference type="EMBL" id="CEK85388.1"/>
    </source>
</evidence>
<evidence type="ECO:0000256" key="1">
    <source>
        <dbReference type="SAM" id="MobiDB-lite"/>
    </source>
</evidence>
<organism evidence="2">
    <name type="scientific">Arion vulgaris</name>
    <dbReference type="NCBI Taxonomy" id="1028688"/>
    <lineage>
        <taxon>Eukaryota</taxon>
        <taxon>Metazoa</taxon>
        <taxon>Spiralia</taxon>
        <taxon>Lophotrochozoa</taxon>
        <taxon>Mollusca</taxon>
        <taxon>Gastropoda</taxon>
        <taxon>Heterobranchia</taxon>
        <taxon>Euthyneura</taxon>
        <taxon>Panpulmonata</taxon>
        <taxon>Eupulmonata</taxon>
        <taxon>Stylommatophora</taxon>
        <taxon>Helicina</taxon>
        <taxon>Arionoidea</taxon>
        <taxon>Arionidae</taxon>
        <taxon>Arion</taxon>
    </lineage>
</organism>
<proteinExistence type="predicted"/>
<sequence>MPKFTAGECGRRRRWISECRQERRKSKMTWRKTVEKKLKEMNHSTEDDQKQSRWCT</sequence>
<gene>
    <name evidence="2" type="primary">ORF147972</name>
</gene>
<name>A0A0B7AX63_9EUPU</name>
<dbReference type="EMBL" id="HACG01038523">
    <property type="protein sequence ID" value="CEK85388.1"/>
    <property type="molecule type" value="Transcribed_RNA"/>
</dbReference>
<protein>
    <submittedName>
        <fullName evidence="2">Uncharacterized protein</fullName>
    </submittedName>
</protein>
<reference evidence="2" key="1">
    <citation type="submission" date="2014-12" db="EMBL/GenBank/DDBJ databases">
        <title>Insight into the proteome of Arion vulgaris.</title>
        <authorList>
            <person name="Aradska J."/>
            <person name="Bulat T."/>
            <person name="Smidak R."/>
            <person name="Sarate P."/>
            <person name="Gangsoo J."/>
            <person name="Sialana F."/>
            <person name="Bilban M."/>
            <person name="Lubec G."/>
        </authorList>
    </citation>
    <scope>NUCLEOTIDE SEQUENCE</scope>
    <source>
        <tissue evidence="2">Skin</tissue>
    </source>
</reference>
<feature type="region of interest" description="Disordered" evidence="1">
    <location>
        <begin position="37"/>
        <end position="56"/>
    </location>
</feature>
<accession>A0A0B7AX63</accession>
<dbReference type="AlphaFoldDB" id="A0A0B7AX63"/>